<evidence type="ECO:0000313" key="4">
    <source>
        <dbReference type="Proteomes" id="UP000615755"/>
    </source>
</evidence>
<feature type="chain" id="PRO_5046069392" description="Apple domain-containing protein" evidence="1">
    <location>
        <begin position="36"/>
        <end position="628"/>
    </location>
</feature>
<dbReference type="PROSITE" id="PS50012">
    <property type="entry name" value="RCC1_3"/>
    <property type="match status" value="2"/>
</dbReference>
<feature type="domain" description="Apple" evidence="2">
    <location>
        <begin position="61"/>
        <end position="98"/>
    </location>
</feature>
<accession>A0ABR9EAY9</accession>
<keyword evidence="4" id="KW-1185">Reference proteome</keyword>
<dbReference type="SUPFAM" id="SSF50985">
    <property type="entry name" value="RCC1/BLIP-II"/>
    <property type="match status" value="1"/>
</dbReference>
<name>A0ABR9EAY9_9GAMM</name>
<reference evidence="3 4" key="1">
    <citation type="submission" date="2015-03" db="EMBL/GenBank/DDBJ databases">
        <title>Genome sequence of Pseudoalteromonas aurantia.</title>
        <authorList>
            <person name="Xie B.-B."/>
            <person name="Rong J.-C."/>
            <person name="Qin Q.-L."/>
            <person name="Zhang Y.-Z."/>
        </authorList>
    </citation>
    <scope>NUCLEOTIDE SEQUENCE [LARGE SCALE GENOMIC DNA]</scope>
    <source>
        <strain evidence="3 4">208</strain>
    </source>
</reference>
<protein>
    <recommendedName>
        <fullName evidence="2">Apple domain-containing protein</fullName>
    </recommendedName>
</protein>
<evidence type="ECO:0000313" key="3">
    <source>
        <dbReference type="EMBL" id="MBE0368157.1"/>
    </source>
</evidence>
<dbReference type="InterPro" id="IPR000408">
    <property type="entry name" value="Reg_chr_condens"/>
</dbReference>
<sequence length="628" mass="66732">MNTSNSTAPQGINYEITSKVCLILLSLILPSLASATTMSTTEENTDRLGLEYLHIIQDQGQDDATVCKASCKNDPRCNSWTYVDPGVQNATYGLCWLKSAKNIGTTCSFCTSGYKLTPTKSEMSLSETDRDRFGHEFFQTQFMNGETESDCEALCQKNGLCGSWTFVEAGLQGPYPRCWLKSAGNESTETCDMCTAGKKVPNLIATPPVANTLRIGHPYNTINNSSENACLLACQNDNKCMSWNLNTNNQCTLNITVNESQISQGDSSGYKVEKRILNTRLAAGENHTCFVQKDNTIKCWGDNDAGQLGNNTTTDSTIPVSVNNLNNAYQVAASKNHSCAVLRDGTVSCWGKNANKQLGNGTSTDSLTPVAVNTVSNAIQVATADKFSCALLGSAEVTIDNITTTETGVINCWGAFPIPNNRNSWPSADPSNMAYAELVNVKKIAIGSALSNGHICALKQSGTVTCLGKTAAAGPTDPINFRNNIATVSGLTNAIDIATSDLVSCAIEAGQSSQSNTVNCWGYIDSSNVLTSPIVMAGLDGAVRLSVSGNNQNSNRVCATLYDGTIKCSAYGKGDYSVAGASNDVDVANTLNGACALQSFNDVQCWDELPVSTDPTAPKTTSPVKVIF</sequence>
<comment type="caution">
    <text evidence="3">The sequence shown here is derived from an EMBL/GenBank/DDBJ whole genome shotgun (WGS) entry which is preliminary data.</text>
</comment>
<keyword evidence="1" id="KW-0732">Signal</keyword>
<organism evidence="3 4">
    <name type="scientific">Pseudoalteromonas aurantia 208</name>
    <dbReference type="NCBI Taxonomy" id="1314867"/>
    <lineage>
        <taxon>Bacteria</taxon>
        <taxon>Pseudomonadati</taxon>
        <taxon>Pseudomonadota</taxon>
        <taxon>Gammaproteobacteria</taxon>
        <taxon>Alteromonadales</taxon>
        <taxon>Pseudoalteromonadaceae</taxon>
        <taxon>Pseudoalteromonas</taxon>
    </lineage>
</organism>
<dbReference type="Gene3D" id="2.130.10.30">
    <property type="entry name" value="Regulator of chromosome condensation 1/beta-lactamase-inhibitor protein II"/>
    <property type="match status" value="2"/>
</dbReference>
<dbReference type="PANTHER" id="PTHR45982:SF1">
    <property type="entry name" value="REGULATOR OF CHROMOSOME CONDENSATION"/>
    <property type="match status" value="1"/>
</dbReference>
<gene>
    <name evidence="3" type="ORF">PAUR_a1699</name>
</gene>
<dbReference type="InterPro" id="IPR051553">
    <property type="entry name" value="Ran_GTPase-activating"/>
</dbReference>
<dbReference type="PANTHER" id="PTHR45982">
    <property type="entry name" value="REGULATOR OF CHROMOSOME CONDENSATION"/>
    <property type="match status" value="1"/>
</dbReference>
<evidence type="ECO:0000259" key="2">
    <source>
        <dbReference type="Pfam" id="PF14295"/>
    </source>
</evidence>
<dbReference type="InterPro" id="IPR003609">
    <property type="entry name" value="Pan_app"/>
</dbReference>
<feature type="domain" description="Apple" evidence="2">
    <location>
        <begin position="144"/>
        <end position="181"/>
    </location>
</feature>
<dbReference type="InterPro" id="IPR009091">
    <property type="entry name" value="RCC1/BLIP-II"/>
</dbReference>
<feature type="domain" description="Apple" evidence="2">
    <location>
        <begin position="215"/>
        <end position="249"/>
    </location>
</feature>
<feature type="signal peptide" evidence="1">
    <location>
        <begin position="1"/>
        <end position="35"/>
    </location>
</feature>
<dbReference type="EMBL" id="AQGV01000012">
    <property type="protein sequence ID" value="MBE0368157.1"/>
    <property type="molecule type" value="Genomic_DNA"/>
</dbReference>
<dbReference type="Pfam" id="PF14295">
    <property type="entry name" value="PAN_4"/>
    <property type="match status" value="3"/>
</dbReference>
<dbReference type="Proteomes" id="UP000615755">
    <property type="component" value="Unassembled WGS sequence"/>
</dbReference>
<dbReference type="Pfam" id="PF00415">
    <property type="entry name" value="RCC1"/>
    <property type="match status" value="2"/>
</dbReference>
<evidence type="ECO:0000256" key="1">
    <source>
        <dbReference type="SAM" id="SignalP"/>
    </source>
</evidence>
<proteinExistence type="predicted"/>
<dbReference type="Gene3D" id="3.50.4.10">
    <property type="entry name" value="Hepatocyte Growth Factor"/>
    <property type="match status" value="3"/>
</dbReference>